<feature type="region of interest" description="Disordered" evidence="1">
    <location>
        <begin position="596"/>
        <end position="644"/>
    </location>
</feature>
<dbReference type="AlphaFoldDB" id="A0AAW0S247"/>
<proteinExistence type="predicted"/>
<organism evidence="2 3">
    <name type="scientific">Beauveria asiatica</name>
    <dbReference type="NCBI Taxonomy" id="1069075"/>
    <lineage>
        <taxon>Eukaryota</taxon>
        <taxon>Fungi</taxon>
        <taxon>Dikarya</taxon>
        <taxon>Ascomycota</taxon>
        <taxon>Pezizomycotina</taxon>
        <taxon>Sordariomycetes</taxon>
        <taxon>Hypocreomycetidae</taxon>
        <taxon>Hypocreales</taxon>
        <taxon>Cordycipitaceae</taxon>
        <taxon>Beauveria</taxon>
    </lineage>
</organism>
<evidence type="ECO:0000313" key="3">
    <source>
        <dbReference type="Proteomes" id="UP001397290"/>
    </source>
</evidence>
<protein>
    <submittedName>
        <fullName evidence="2">Uncharacterized protein</fullName>
    </submittedName>
</protein>
<comment type="caution">
    <text evidence="2">The sequence shown here is derived from an EMBL/GenBank/DDBJ whole genome shotgun (WGS) entry which is preliminary data.</text>
</comment>
<gene>
    <name evidence="2" type="ORF">G3M48_009503</name>
</gene>
<feature type="compositionally biased region" description="Basic and acidic residues" evidence="1">
    <location>
        <begin position="686"/>
        <end position="702"/>
    </location>
</feature>
<evidence type="ECO:0000256" key="1">
    <source>
        <dbReference type="SAM" id="MobiDB-lite"/>
    </source>
</evidence>
<dbReference type="EMBL" id="JAAHCF010000078">
    <property type="protein sequence ID" value="KAK8148649.1"/>
    <property type="molecule type" value="Genomic_DNA"/>
</dbReference>
<feature type="region of interest" description="Disordered" evidence="1">
    <location>
        <begin position="371"/>
        <end position="466"/>
    </location>
</feature>
<name>A0AAW0S247_9HYPO</name>
<keyword evidence="3" id="KW-1185">Reference proteome</keyword>
<feature type="region of interest" description="Disordered" evidence="1">
    <location>
        <begin position="675"/>
        <end position="704"/>
    </location>
</feature>
<dbReference type="Proteomes" id="UP001397290">
    <property type="component" value="Unassembled WGS sequence"/>
</dbReference>
<sequence length="810" mass="90182">MMKIAADVLRRDCAAAEYQETSAVLQHADAELRLQSIARQIDLASANFDRMPSRRHSQHCVSIINSNLNEPAESHPRAAKTPCCKPATTKIPSPVPTHAAIARDIMTGHTRRASTSSIESVDVSFVKWRQEASILRSVPKSVPNDNWPIFQLRDAIVLNRDGRTVENALHIVPNGPFIVRGYLHYTREEKHLGSSALQDNPLSCPFLPNPRPSPVLVRDRSPIPIEIRHCLLYSVGETQDGSPQIWVSGRAGWFELSPSPAYQATYDTMCQATTLYYSIMDIIEAMRESMRDVSAKRGKKSKSKVQSDVLASIFLQYAASVGDGSTYEDVVDRCNRHAIFLISQFMQDDDSMDWQTTAFYKWMKSENGPLFEKVDKAKHNPRQRTRSPSYIEPSPRASTSLSRHSAGIEEIDESEFIGRSTRRSNSAAAQHRTIAMHPRQTGQSPAQTAQPFSQPSVQPAPTHVATDADSPFQTVLAALESSFDSIASSKNGVKGVKVSAILNKLYFTYRFPTYKDSSVGSHKRPVEEVLHYNAAALLDVIDHEKYKDGEVYDWLVYLSKKEFVPIALKSETMPLRVAPREQRPFHGRRSEMGLVPTQDFVRPPSPATPIIGKRPGRPVGSKSSLRPIKSNKKRSHILIDDDETDNETVAKKVNFSSDQEGDETMADASILTSQEEELDSALQTKDSSDSSSERETTDDQDKPAQLTILAEKLPDPMPTGFQGAWACDQQDCDFIARGGGDDELDDRIAAHLQQHEQLVDRMQLAVSESRGLLPINHLLEKLKQLGDGVQGPTDSQGNVAPRPIERHLYV</sequence>
<evidence type="ECO:0000313" key="2">
    <source>
        <dbReference type="EMBL" id="KAK8148649.1"/>
    </source>
</evidence>
<accession>A0AAW0S247</accession>
<feature type="compositionally biased region" description="Polar residues" evidence="1">
    <location>
        <begin position="440"/>
        <end position="459"/>
    </location>
</feature>
<reference evidence="2 3" key="1">
    <citation type="submission" date="2020-02" db="EMBL/GenBank/DDBJ databases">
        <title>Comparative genomics of the hypocrealean fungal genus Beauvera.</title>
        <authorList>
            <person name="Showalter D.N."/>
            <person name="Bushley K.E."/>
            <person name="Rehner S.A."/>
        </authorList>
    </citation>
    <scope>NUCLEOTIDE SEQUENCE [LARGE SCALE GENOMIC DNA]</scope>
    <source>
        <strain evidence="2 3">ARSEF4384</strain>
    </source>
</reference>